<proteinExistence type="predicted"/>
<keyword evidence="8" id="KW-1185">Reference proteome</keyword>
<evidence type="ECO:0000256" key="4">
    <source>
        <dbReference type="ARBA" id="ARBA00023136"/>
    </source>
</evidence>
<keyword evidence="2 5" id="KW-0812">Transmembrane</keyword>
<keyword evidence="4 5" id="KW-0472">Membrane</keyword>
<comment type="subcellular location">
    <subcellularLocation>
        <location evidence="1">Membrane</location>
        <topology evidence="1">Multi-pass membrane protein</topology>
    </subcellularLocation>
</comment>
<dbReference type="Proteomes" id="UP001190700">
    <property type="component" value="Unassembled WGS sequence"/>
</dbReference>
<dbReference type="AlphaFoldDB" id="A0AAE0F4I3"/>
<dbReference type="InterPro" id="IPR036513">
    <property type="entry name" value="STAS_dom_sf"/>
</dbReference>
<gene>
    <name evidence="7" type="ORF">CYMTET_39413</name>
</gene>
<feature type="domain" description="STAS" evidence="6">
    <location>
        <begin position="478"/>
        <end position="541"/>
    </location>
</feature>
<feature type="transmembrane region" description="Helical" evidence="5">
    <location>
        <begin position="381"/>
        <end position="408"/>
    </location>
</feature>
<dbReference type="Pfam" id="PF00916">
    <property type="entry name" value="Sulfate_transp"/>
    <property type="match status" value="1"/>
</dbReference>
<accession>A0AAE0F4I3</accession>
<feature type="transmembrane region" description="Helical" evidence="5">
    <location>
        <begin position="221"/>
        <end position="240"/>
    </location>
</feature>
<dbReference type="InterPro" id="IPR052706">
    <property type="entry name" value="Membrane-Transporter-like"/>
</dbReference>
<organism evidence="7 8">
    <name type="scientific">Cymbomonas tetramitiformis</name>
    <dbReference type="NCBI Taxonomy" id="36881"/>
    <lineage>
        <taxon>Eukaryota</taxon>
        <taxon>Viridiplantae</taxon>
        <taxon>Chlorophyta</taxon>
        <taxon>Pyramimonadophyceae</taxon>
        <taxon>Pyramimonadales</taxon>
        <taxon>Pyramimonadaceae</taxon>
        <taxon>Cymbomonas</taxon>
    </lineage>
</organism>
<dbReference type="PANTHER" id="PTHR43310">
    <property type="entry name" value="SULFATE TRANSPORTER YBAR-RELATED"/>
    <property type="match status" value="1"/>
</dbReference>
<reference evidence="7 8" key="1">
    <citation type="journal article" date="2015" name="Genome Biol. Evol.">
        <title>Comparative Genomics of a Bacterivorous Green Alga Reveals Evolutionary Causalities and Consequences of Phago-Mixotrophic Mode of Nutrition.</title>
        <authorList>
            <person name="Burns J.A."/>
            <person name="Paasch A."/>
            <person name="Narechania A."/>
            <person name="Kim E."/>
        </authorList>
    </citation>
    <scope>NUCLEOTIDE SEQUENCE [LARGE SCALE GENOMIC DNA]</scope>
    <source>
        <strain evidence="7 8">PLY_AMNH</strain>
    </source>
</reference>
<dbReference type="EMBL" id="LGRX02026169">
    <property type="protein sequence ID" value="KAK3251244.1"/>
    <property type="molecule type" value="Genomic_DNA"/>
</dbReference>
<evidence type="ECO:0000256" key="5">
    <source>
        <dbReference type="SAM" id="Phobius"/>
    </source>
</evidence>
<dbReference type="GO" id="GO:0016020">
    <property type="term" value="C:membrane"/>
    <property type="evidence" value="ECO:0007669"/>
    <property type="project" value="UniProtKB-SubCell"/>
</dbReference>
<feature type="transmembrane region" description="Helical" evidence="5">
    <location>
        <begin position="118"/>
        <end position="136"/>
    </location>
</feature>
<name>A0AAE0F4I3_9CHLO</name>
<dbReference type="Pfam" id="PF01740">
    <property type="entry name" value="STAS"/>
    <property type="match status" value="1"/>
</dbReference>
<feature type="transmembrane region" description="Helical" evidence="5">
    <location>
        <begin position="183"/>
        <end position="201"/>
    </location>
</feature>
<dbReference type="InterPro" id="IPR011547">
    <property type="entry name" value="SLC26A/SulP_dom"/>
</dbReference>
<evidence type="ECO:0000256" key="1">
    <source>
        <dbReference type="ARBA" id="ARBA00004141"/>
    </source>
</evidence>
<feature type="transmembrane region" description="Helical" evidence="5">
    <location>
        <begin position="142"/>
        <end position="163"/>
    </location>
</feature>
<dbReference type="PROSITE" id="PS50801">
    <property type="entry name" value="STAS"/>
    <property type="match status" value="1"/>
</dbReference>
<evidence type="ECO:0000256" key="3">
    <source>
        <dbReference type="ARBA" id="ARBA00022989"/>
    </source>
</evidence>
<feature type="transmembrane region" description="Helical" evidence="5">
    <location>
        <begin position="429"/>
        <end position="456"/>
    </location>
</feature>
<feature type="transmembrane region" description="Helical" evidence="5">
    <location>
        <begin position="319"/>
        <end position="343"/>
    </location>
</feature>
<comment type="caution">
    <text evidence="7">The sequence shown here is derived from an EMBL/GenBank/DDBJ whole genome shotgun (WGS) entry which is preliminary data.</text>
</comment>
<evidence type="ECO:0000256" key="2">
    <source>
        <dbReference type="ARBA" id="ARBA00022692"/>
    </source>
</evidence>
<keyword evidence="3 5" id="KW-1133">Transmembrane helix</keyword>
<dbReference type="SUPFAM" id="SSF52091">
    <property type="entry name" value="SpoIIaa-like"/>
    <property type="match status" value="1"/>
</dbReference>
<evidence type="ECO:0000259" key="6">
    <source>
        <dbReference type="PROSITE" id="PS50801"/>
    </source>
</evidence>
<feature type="transmembrane region" description="Helical" evidence="5">
    <location>
        <begin position="355"/>
        <end position="375"/>
    </location>
</feature>
<dbReference type="InterPro" id="IPR002645">
    <property type="entry name" value="STAS_dom"/>
</dbReference>
<dbReference type="Gene3D" id="3.30.750.24">
    <property type="entry name" value="STAS domain"/>
    <property type="match status" value="1"/>
</dbReference>
<evidence type="ECO:0000313" key="7">
    <source>
        <dbReference type="EMBL" id="KAK3251244.1"/>
    </source>
</evidence>
<sequence>MASEPAKEQVKELYSPEDGDCTPWKGEWWTPEHLAYVRQELFCGVVICFAQVPESVAFAYLANVEPHVALHAAWMVGLICSFFGGRPGMVNGATGAFAAIIQTFVKDVDSDEDSGVEYLFPSVIVAGLLMLIVWSLEWYKFIVMVPATVMIGFCNGLAIVIGLAQLHPFQDEDTHDWLGGSELGWMILIMLSAMITMEFMGKVPDNVHGVPLGWLKSIPSSLMAIIVSIILEFVVVRAAAGDKTKTIKDVSEFTEDTAFPYPFFLDNAYDKVVLDSAGFGKIFLQGFLLAAVGVIESLMTQNVVNTLTKSEGDPAKTVAAMGVANVISGFWGGMGGNAMIGLSTINGLSGGKGRLSTVTVALGVMCCIMGGYPVLNFIPVSALAGVMIVVVLHTFKWFSLKMMLAAALPLSVRQLIGIGNVKVQRMDAVVILVVCVVTIVTNLAYAVLAGIVISALQFSYLSGQAVEVKQVSKDTKEIVYAIDGPLFFASNMPFVKKFDYENDPEQVTLLLDAATVFDFSGLDALNTVSKHYADKGKKVTVKNMHSGCASMYYKAHELTAHITYEEMEDMHIEPVGECYAPPALMMSEHVEGGNGTDGTNATLEVEATAV</sequence>
<evidence type="ECO:0000313" key="8">
    <source>
        <dbReference type="Proteomes" id="UP001190700"/>
    </source>
</evidence>
<dbReference type="PANTHER" id="PTHR43310:SF1">
    <property type="entry name" value="SULFATE TRANSPORTER YBAR-RELATED"/>
    <property type="match status" value="1"/>
</dbReference>
<protein>
    <recommendedName>
        <fullName evidence="6">STAS domain-containing protein</fullName>
    </recommendedName>
</protein>
<feature type="transmembrane region" description="Helical" evidence="5">
    <location>
        <begin position="282"/>
        <end position="299"/>
    </location>
</feature>